<gene>
    <name evidence="9" type="ORF">DBV39_03265</name>
</gene>
<dbReference type="PIRSF" id="PIRSF006324">
    <property type="entry name" value="LeuE"/>
    <property type="match status" value="1"/>
</dbReference>
<feature type="transmembrane region" description="Helical" evidence="8">
    <location>
        <begin position="74"/>
        <end position="96"/>
    </location>
</feature>
<dbReference type="AlphaFoldDB" id="A0A2R4XGG6"/>
<feature type="transmembrane region" description="Helical" evidence="8">
    <location>
        <begin position="212"/>
        <end position="233"/>
    </location>
</feature>
<dbReference type="OrthoDB" id="9784202at2"/>
<dbReference type="GO" id="GO:0015820">
    <property type="term" value="P:L-leucine transport"/>
    <property type="evidence" value="ECO:0007669"/>
    <property type="project" value="TreeGrafter"/>
</dbReference>
<evidence type="ECO:0000256" key="5">
    <source>
        <dbReference type="ARBA" id="ARBA00022989"/>
    </source>
</evidence>
<dbReference type="RefSeq" id="WP_108620338.1">
    <property type="nucleotide sequence ID" value="NZ_CP028901.1"/>
</dbReference>
<feature type="transmembrane region" description="Helical" evidence="8">
    <location>
        <begin position="144"/>
        <end position="163"/>
    </location>
</feature>
<dbReference type="PANTHER" id="PTHR30086">
    <property type="entry name" value="ARGININE EXPORTER PROTEIN ARGO"/>
    <property type="match status" value="1"/>
</dbReference>
<keyword evidence="6 8" id="KW-0472">Membrane</keyword>
<evidence type="ECO:0000256" key="8">
    <source>
        <dbReference type="SAM" id="Phobius"/>
    </source>
</evidence>
<dbReference type="NCBIfam" id="NF008201">
    <property type="entry name" value="PRK10958.1"/>
    <property type="match status" value="1"/>
</dbReference>
<dbReference type="KEGG" id="boz:DBV39_03265"/>
<keyword evidence="10" id="KW-1185">Reference proteome</keyword>
<dbReference type="InterPro" id="IPR001123">
    <property type="entry name" value="LeuE-type"/>
</dbReference>
<reference evidence="9 10" key="1">
    <citation type="submission" date="2018-04" db="EMBL/GenBank/DDBJ databases">
        <title>Bordetella sp. HZ20 isolated from seawater.</title>
        <authorList>
            <person name="Sun C."/>
        </authorList>
    </citation>
    <scope>NUCLEOTIDE SEQUENCE [LARGE SCALE GENOMIC DNA]</scope>
    <source>
        <strain evidence="9 10">HZ20</strain>
    </source>
</reference>
<evidence type="ECO:0000313" key="10">
    <source>
        <dbReference type="Proteomes" id="UP000244571"/>
    </source>
</evidence>
<evidence type="ECO:0000256" key="1">
    <source>
        <dbReference type="ARBA" id="ARBA00004651"/>
    </source>
</evidence>
<dbReference type="Pfam" id="PF01810">
    <property type="entry name" value="LysE"/>
    <property type="match status" value="1"/>
</dbReference>
<dbReference type="GO" id="GO:0005886">
    <property type="term" value="C:plasma membrane"/>
    <property type="evidence" value="ECO:0007669"/>
    <property type="project" value="UniProtKB-SubCell"/>
</dbReference>
<evidence type="ECO:0000256" key="4">
    <source>
        <dbReference type="ARBA" id="ARBA00022692"/>
    </source>
</evidence>
<comment type="similarity">
    <text evidence="2">Belongs to the Rht family.</text>
</comment>
<dbReference type="Proteomes" id="UP000244571">
    <property type="component" value="Chromosome"/>
</dbReference>
<keyword evidence="5 8" id="KW-1133">Transmembrane helix</keyword>
<sequence length="239" mass="25794">MYGITDPLTFLIGTIFVVLLPGPNSMFVLTVASMRGVGQGYRAACGVFVGDTILMSLAAMGAASVLYANPILFMILKYAGAAYLGYIGIGLLRAAWRHWRDPRQTGAQVRQGDPDLGGSGEHTKASHREKKGLPHHMQRPFQRALLVSLINPKAIFFFLSFFVQFVDTRYAHPGLTFFVLGLIVQACSFLYLSALIFAGSHLAYLVRSHPRVSALASASVGGLFLAFGIRLAGASIKAV</sequence>
<keyword evidence="3" id="KW-1003">Cell membrane</keyword>
<dbReference type="GO" id="GO:0015190">
    <property type="term" value="F:L-leucine transmembrane transporter activity"/>
    <property type="evidence" value="ECO:0007669"/>
    <property type="project" value="TreeGrafter"/>
</dbReference>
<organism evidence="9 10">
    <name type="scientific">Orrella marina</name>
    <dbReference type="NCBI Taxonomy" id="2163011"/>
    <lineage>
        <taxon>Bacteria</taxon>
        <taxon>Pseudomonadati</taxon>
        <taxon>Pseudomonadota</taxon>
        <taxon>Betaproteobacteria</taxon>
        <taxon>Burkholderiales</taxon>
        <taxon>Alcaligenaceae</taxon>
        <taxon>Orrella</taxon>
    </lineage>
</organism>
<feature type="transmembrane region" description="Helical" evidence="8">
    <location>
        <begin position="44"/>
        <end position="68"/>
    </location>
</feature>
<feature type="transmembrane region" description="Helical" evidence="8">
    <location>
        <begin position="12"/>
        <end position="32"/>
    </location>
</feature>
<proteinExistence type="inferred from homology"/>
<evidence type="ECO:0000313" key="9">
    <source>
        <dbReference type="EMBL" id="AWB32897.1"/>
    </source>
</evidence>
<feature type="transmembrane region" description="Helical" evidence="8">
    <location>
        <begin position="175"/>
        <end position="200"/>
    </location>
</feature>
<comment type="subcellular location">
    <subcellularLocation>
        <location evidence="1">Cell membrane</location>
        <topology evidence="1">Multi-pass membrane protein</topology>
    </subcellularLocation>
</comment>
<dbReference type="PANTHER" id="PTHR30086:SF15">
    <property type="entry name" value="LEUCINE EFFLUX PROTEIN"/>
    <property type="match status" value="1"/>
</dbReference>
<evidence type="ECO:0000256" key="6">
    <source>
        <dbReference type="ARBA" id="ARBA00023136"/>
    </source>
</evidence>
<name>A0A2R4XGG6_9BURK</name>
<keyword evidence="4 8" id="KW-0812">Transmembrane</keyword>
<accession>A0A2R4XGG6</accession>
<feature type="region of interest" description="Disordered" evidence="7">
    <location>
        <begin position="104"/>
        <end position="135"/>
    </location>
</feature>
<dbReference type="EMBL" id="CP028901">
    <property type="protein sequence ID" value="AWB32897.1"/>
    <property type="molecule type" value="Genomic_DNA"/>
</dbReference>
<evidence type="ECO:0000256" key="7">
    <source>
        <dbReference type="SAM" id="MobiDB-lite"/>
    </source>
</evidence>
<protein>
    <submittedName>
        <fullName evidence="9">Leucine efflux protein LeuE</fullName>
    </submittedName>
</protein>
<evidence type="ECO:0000256" key="3">
    <source>
        <dbReference type="ARBA" id="ARBA00022475"/>
    </source>
</evidence>
<evidence type="ECO:0000256" key="2">
    <source>
        <dbReference type="ARBA" id="ARBA00007928"/>
    </source>
</evidence>